<reference evidence="2 3" key="1">
    <citation type="submission" date="2017-10" db="EMBL/GenBank/DDBJ databases">
        <title>Genomics of the genus Arcobacter.</title>
        <authorList>
            <person name="Perez-Cataluna A."/>
            <person name="Figueras M.J."/>
        </authorList>
    </citation>
    <scope>NUCLEOTIDE SEQUENCE [LARGE SCALE GENOMIC DNA]</scope>
    <source>
        <strain evidence="2 3">LMG 25534</strain>
    </source>
</reference>
<feature type="domain" description="GLUG" evidence="1">
    <location>
        <begin position="56"/>
        <end position="81"/>
    </location>
</feature>
<feature type="domain" description="GLUG" evidence="1">
    <location>
        <begin position="33"/>
        <end position="54"/>
    </location>
</feature>
<dbReference type="Proteomes" id="UP000289132">
    <property type="component" value="Unassembled WGS sequence"/>
</dbReference>
<dbReference type="Pfam" id="PF07581">
    <property type="entry name" value="Glug"/>
    <property type="match status" value="2"/>
</dbReference>
<keyword evidence="3" id="KW-1185">Reference proteome</keyword>
<dbReference type="InterPro" id="IPR011493">
    <property type="entry name" value="GLUG"/>
</dbReference>
<sequence>MNFNKEYKNRFRILKGGLVSLVISSCLYGAPSGGLVGGNENSSISNSYATGEVSGENGIGGLVGLNSHHSTIENSYATGDVFGEDVVGGFAGYNERDI</sequence>
<accession>A0ABY0EYL5</accession>
<dbReference type="RefSeq" id="WP_115427817.1">
    <property type="nucleotide sequence ID" value="NZ_CP031367.1"/>
</dbReference>
<protein>
    <recommendedName>
        <fullName evidence="1">GLUG domain-containing protein</fullName>
    </recommendedName>
</protein>
<dbReference type="Gene3D" id="2.160.20.110">
    <property type="match status" value="1"/>
</dbReference>
<name>A0ABY0EYL5_9BACT</name>
<evidence type="ECO:0000259" key="1">
    <source>
        <dbReference type="Pfam" id="PF07581"/>
    </source>
</evidence>
<dbReference type="EMBL" id="PDKD01000001">
    <property type="protein sequence ID" value="RXJ93050.1"/>
    <property type="molecule type" value="Genomic_DNA"/>
</dbReference>
<dbReference type="PROSITE" id="PS51257">
    <property type="entry name" value="PROKAR_LIPOPROTEIN"/>
    <property type="match status" value="1"/>
</dbReference>
<comment type="caution">
    <text evidence="2">The sequence shown here is derived from an EMBL/GenBank/DDBJ whole genome shotgun (WGS) entry which is preliminary data.</text>
</comment>
<evidence type="ECO:0000313" key="2">
    <source>
        <dbReference type="EMBL" id="RXJ93050.1"/>
    </source>
</evidence>
<gene>
    <name evidence="2" type="ORF">CRU87_00760</name>
</gene>
<proteinExistence type="predicted"/>
<organism evidence="2 3">
    <name type="scientific">Aliarcobacter trophiarum LMG 25534</name>
    <dbReference type="NCBI Taxonomy" id="1032241"/>
    <lineage>
        <taxon>Bacteria</taxon>
        <taxon>Pseudomonadati</taxon>
        <taxon>Campylobacterota</taxon>
        <taxon>Epsilonproteobacteria</taxon>
        <taxon>Campylobacterales</taxon>
        <taxon>Arcobacteraceae</taxon>
        <taxon>Aliarcobacter</taxon>
    </lineage>
</organism>
<evidence type="ECO:0000313" key="3">
    <source>
        <dbReference type="Proteomes" id="UP000289132"/>
    </source>
</evidence>